<dbReference type="OrthoDB" id="1254321at2"/>
<gene>
    <name evidence="1" type="ORF">AOB46_21435</name>
</gene>
<evidence type="ECO:0000313" key="2">
    <source>
        <dbReference type="Proteomes" id="UP000037953"/>
    </source>
</evidence>
<reference evidence="1 2" key="1">
    <citation type="journal article" date="2015" name="Genom Data">
        <title>Draft genome sequence of a multidrug-resistant Chryseobacterium indologenes isolate from Malaysia.</title>
        <authorList>
            <person name="Yu C.Y."/>
            <person name="Ang G.Y."/>
            <person name="Cheng H.J."/>
            <person name="Cheong Y.M."/>
            <person name="Yin W.F."/>
            <person name="Chan K.G."/>
        </authorList>
    </citation>
    <scope>NUCLEOTIDE SEQUENCE [LARGE SCALE GENOMIC DNA]</scope>
    <source>
        <strain evidence="1 2">CI_885</strain>
    </source>
</reference>
<reference evidence="2" key="2">
    <citation type="submission" date="2015-09" db="EMBL/GenBank/DDBJ databases">
        <title>Draft genome sequence of a multidrug-resistant Chryseobacterium indologenes isolate from Malaysia.</title>
        <authorList>
            <person name="Yu C.Y."/>
            <person name="Ang G.Y."/>
            <person name="Chan K.-G."/>
        </authorList>
    </citation>
    <scope>NUCLEOTIDE SEQUENCE [LARGE SCALE GENOMIC DNA]</scope>
    <source>
        <strain evidence="2">CI_885</strain>
    </source>
</reference>
<comment type="caution">
    <text evidence="1">The sequence shown here is derived from an EMBL/GenBank/DDBJ whole genome shotgun (WGS) entry which is preliminary data.</text>
</comment>
<accession>A0A0N0ZUH2</accession>
<evidence type="ECO:0000313" key="1">
    <source>
        <dbReference type="EMBL" id="KPE49185.1"/>
    </source>
</evidence>
<proteinExistence type="predicted"/>
<dbReference type="PATRIC" id="fig|253.9.peg.2696"/>
<dbReference type="RefSeq" id="WP_062703243.1">
    <property type="nucleotide sequence ID" value="NZ_LJOD01000022.1"/>
</dbReference>
<dbReference type="AlphaFoldDB" id="A0A0N0ZUH2"/>
<sequence length="224" mass="26557">MTEYKNSEGQVVTEQEFDRTKGGTIHTYDDITGRLKKAENIIFMSKPGTTRTWYEYYLDPSESETDIIRQYTGETENHSLTVYLNQQTAHEFEMWDARDYNKEGILRFRSRIVYDSRGRMVSKVNFDVQTDEVMRHSAYCSSKYYYGTDIDTENGLPDLELKFTYEFDERISRFVTYIKDINETTGEIHTMNVEDFIELFGGDFWNAHPYYHSLYPILPEFPVI</sequence>
<dbReference type="EMBL" id="LJOD01000022">
    <property type="protein sequence ID" value="KPE49185.1"/>
    <property type="molecule type" value="Genomic_DNA"/>
</dbReference>
<organism evidence="1 2">
    <name type="scientific">Chryseobacterium indologenes</name>
    <name type="common">Flavobacterium indologenes</name>
    <dbReference type="NCBI Taxonomy" id="253"/>
    <lineage>
        <taxon>Bacteria</taxon>
        <taxon>Pseudomonadati</taxon>
        <taxon>Bacteroidota</taxon>
        <taxon>Flavobacteriia</taxon>
        <taxon>Flavobacteriales</taxon>
        <taxon>Weeksellaceae</taxon>
        <taxon>Chryseobacterium group</taxon>
        <taxon>Chryseobacterium</taxon>
    </lineage>
</organism>
<protein>
    <submittedName>
        <fullName evidence="1">Uncharacterized protein</fullName>
    </submittedName>
</protein>
<name>A0A0N0ZUH2_CHRID</name>
<dbReference type="Proteomes" id="UP000037953">
    <property type="component" value="Unassembled WGS sequence"/>
</dbReference>